<accession>A0A022R8P6</accession>
<dbReference type="EMBL" id="KI630592">
    <property type="protein sequence ID" value="EYU36369.1"/>
    <property type="molecule type" value="Genomic_DNA"/>
</dbReference>
<name>A0A022R8P6_ERYGU</name>
<dbReference type="Proteomes" id="UP000030748">
    <property type="component" value="Unassembled WGS sequence"/>
</dbReference>
<organism evidence="2 3">
    <name type="scientific">Erythranthe guttata</name>
    <name type="common">Yellow monkey flower</name>
    <name type="synonym">Mimulus guttatus</name>
    <dbReference type="NCBI Taxonomy" id="4155"/>
    <lineage>
        <taxon>Eukaryota</taxon>
        <taxon>Viridiplantae</taxon>
        <taxon>Streptophyta</taxon>
        <taxon>Embryophyta</taxon>
        <taxon>Tracheophyta</taxon>
        <taxon>Spermatophyta</taxon>
        <taxon>Magnoliopsida</taxon>
        <taxon>eudicotyledons</taxon>
        <taxon>Gunneridae</taxon>
        <taxon>Pentapetalae</taxon>
        <taxon>asterids</taxon>
        <taxon>lamiids</taxon>
        <taxon>Lamiales</taxon>
        <taxon>Phrymaceae</taxon>
        <taxon>Erythranthe</taxon>
    </lineage>
</organism>
<evidence type="ECO:0000313" key="2">
    <source>
        <dbReference type="EMBL" id="EYU36369.1"/>
    </source>
</evidence>
<feature type="region of interest" description="Disordered" evidence="1">
    <location>
        <begin position="79"/>
        <end position="117"/>
    </location>
</feature>
<evidence type="ECO:0000256" key="1">
    <source>
        <dbReference type="SAM" id="MobiDB-lite"/>
    </source>
</evidence>
<protein>
    <submittedName>
        <fullName evidence="2">Uncharacterized protein</fullName>
    </submittedName>
</protein>
<dbReference type="AlphaFoldDB" id="A0A022R8P6"/>
<sequence>MKGTTFGFLLMLLLAIGTPSFIYLAYSSNARTTSNPGFNLVGVVSEDSIKRRNLIKVNIGEEDNNNDVQLEDYGVIDPVPSTTTSIRPGPIQHGTPLLPFIPEPSPPPTHPDQLDFP</sequence>
<dbReference type="PANTHER" id="PTHR37249">
    <property type="entry name" value="OS03G0206201 PROTEIN"/>
    <property type="match status" value="1"/>
</dbReference>
<feature type="compositionally biased region" description="Pro residues" evidence="1">
    <location>
        <begin position="99"/>
        <end position="110"/>
    </location>
</feature>
<dbReference type="PANTHER" id="PTHR37249:SF3">
    <property type="entry name" value="OS03G0206201 PROTEIN"/>
    <property type="match status" value="1"/>
</dbReference>
<keyword evidence="3" id="KW-1185">Reference proteome</keyword>
<dbReference type="STRING" id="4155.A0A022R8P6"/>
<evidence type="ECO:0000313" key="3">
    <source>
        <dbReference type="Proteomes" id="UP000030748"/>
    </source>
</evidence>
<reference evidence="2 3" key="1">
    <citation type="journal article" date="2013" name="Proc. Natl. Acad. Sci. U.S.A.">
        <title>Fine-scale variation in meiotic recombination in Mimulus inferred from population shotgun sequencing.</title>
        <authorList>
            <person name="Hellsten U."/>
            <person name="Wright K.M."/>
            <person name="Jenkins J."/>
            <person name="Shu S."/>
            <person name="Yuan Y."/>
            <person name="Wessler S.R."/>
            <person name="Schmutz J."/>
            <person name="Willis J.H."/>
            <person name="Rokhsar D.S."/>
        </authorList>
    </citation>
    <scope>NUCLEOTIDE SEQUENCE [LARGE SCALE GENOMIC DNA]</scope>
    <source>
        <strain evidence="3">cv. DUN x IM62</strain>
    </source>
</reference>
<proteinExistence type="predicted"/>
<gene>
    <name evidence="2" type="ORF">MIMGU_mgv1a025078mg</name>
</gene>